<dbReference type="Proteomes" id="UP000510886">
    <property type="component" value="Chromosome"/>
</dbReference>
<feature type="transmembrane region" description="Helical" evidence="1">
    <location>
        <begin position="67"/>
        <end position="85"/>
    </location>
</feature>
<dbReference type="PANTHER" id="PTHR35531:SF1">
    <property type="entry name" value="INNER MEMBRANE PROTEIN YBCI-RELATED"/>
    <property type="match status" value="1"/>
</dbReference>
<dbReference type="Pfam" id="PF04307">
    <property type="entry name" value="YdjM"/>
    <property type="match status" value="1"/>
</dbReference>
<feature type="transmembrane region" description="Helical" evidence="1">
    <location>
        <begin position="146"/>
        <end position="164"/>
    </location>
</feature>
<sequence length="193" mass="22358">MQWKTHITTTLALTLPLVAASNEVSWINVGALAVGSLLPDIDHPQSVIGKRHKVVSNVTRTAFGHRGVTHSFIGIFVVYGLMLFFQKNYLAPPTKWLPFWLIVGYLAHIIEDSFSSRGVHWTWPFFNKKRKQRLFIYYRTGSLSEYLLLGFFMCLIIVELYLFYQAAWSHIIPVDVQGKIGMWIMRIQTMLYF</sequence>
<dbReference type="AlphaFoldDB" id="A0A7H9EM71"/>
<keyword evidence="2" id="KW-0378">Hydrolase</keyword>
<dbReference type="KEGG" id="lsw:GTO87_07420"/>
<reference evidence="2 3" key="1">
    <citation type="submission" date="2020-01" db="EMBL/GenBank/DDBJ databases">
        <title>Complete and circular genome sequences of six lactobacillus isolates from horses.</title>
        <authorList>
            <person name="Hassan H.M."/>
        </authorList>
    </citation>
    <scope>NUCLEOTIDE SEQUENCE [LARGE SCALE GENOMIC DNA]</scope>
    <source>
        <strain evidence="2 3">1A</strain>
    </source>
</reference>
<keyword evidence="1" id="KW-0472">Membrane</keyword>
<dbReference type="InterPro" id="IPR007404">
    <property type="entry name" value="YdjM-like"/>
</dbReference>
<feature type="transmembrane region" description="Helical" evidence="1">
    <location>
        <begin position="97"/>
        <end position="114"/>
    </location>
</feature>
<accession>A0A7H9EM71</accession>
<dbReference type="GeneID" id="89600191"/>
<proteinExistence type="predicted"/>
<protein>
    <submittedName>
        <fullName evidence="2">Metal-dependent hydrolase</fullName>
    </submittedName>
</protein>
<dbReference type="EMBL" id="CP047418">
    <property type="protein sequence ID" value="QLL78419.1"/>
    <property type="molecule type" value="Genomic_DNA"/>
</dbReference>
<dbReference type="GO" id="GO:0016787">
    <property type="term" value="F:hydrolase activity"/>
    <property type="evidence" value="ECO:0007669"/>
    <property type="project" value="UniProtKB-KW"/>
</dbReference>
<evidence type="ECO:0000256" key="1">
    <source>
        <dbReference type="SAM" id="Phobius"/>
    </source>
</evidence>
<organism evidence="2 3">
    <name type="scientific">Ligilactobacillus saerimneri</name>
    <dbReference type="NCBI Taxonomy" id="228229"/>
    <lineage>
        <taxon>Bacteria</taxon>
        <taxon>Bacillati</taxon>
        <taxon>Bacillota</taxon>
        <taxon>Bacilli</taxon>
        <taxon>Lactobacillales</taxon>
        <taxon>Lactobacillaceae</taxon>
        <taxon>Ligilactobacillus</taxon>
    </lineage>
</organism>
<keyword evidence="1" id="KW-1133">Transmembrane helix</keyword>
<name>A0A7H9EM71_9LACO</name>
<gene>
    <name evidence="2" type="ORF">GTO87_07420</name>
</gene>
<evidence type="ECO:0000313" key="2">
    <source>
        <dbReference type="EMBL" id="QLL78419.1"/>
    </source>
</evidence>
<evidence type="ECO:0000313" key="3">
    <source>
        <dbReference type="Proteomes" id="UP000510886"/>
    </source>
</evidence>
<keyword evidence="1" id="KW-0812">Transmembrane</keyword>
<dbReference type="RefSeq" id="WP_180848623.1">
    <property type="nucleotide sequence ID" value="NZ_CANCVW010000015.1"/>
</dbReference>
<dbReference type="PANTHER" id="PTHR35531">
    <property type="entry name" value="INNER MEMBRANE PROTEIN YBCI-RELATED"/>
    <property type="match status" value="1"/>
</dbReference>